<evidence type="ECO:0008006" key="6">
    <source>
        <dbReference type="Google" id="ProtNLM"/>
    </source>
</evidence>
<sequence length="1766" mass="198273">MLDAEDLLSKTNSSENKKTFELKVEIISSPTVSYAAIQNRVPIIQKILIENNFDHTLKNVDLVISSNPPFMLGQRFQFERLLAGESRTIGVELLDIHPDHNYFSELNEAELGHIEAKATAEDDSTAHSVEPIEMLAFNEWGGTKGLPELLAAFVQPNSISIDRILGLSSEILRNSNAALSMDGYQSKNRERVWKQVNAIFNALISQEIKYAPPPASFETAGQKIRTTERILDGLVSTCLDSAILMAACFEQAGLNPVVFLNKGHAWVGVWLIDTCFPTSIIDSVQSVRKRVDSGELLMLEATAISQNSRPSMQWSRITANVYIEEDSTTFTYAVDIKRARQAHIRSLKEKNPSIDQEKIVDENEGNRLPSIEAMPSLPPLDPGLLPITDVGSVDTPQGRLIRWRGKLLDLTLRNKLLNFKPGKTFLKIVCSDAAKLEDTLCKSNEFRLSGKPTLMEDGDPRSAEIYLRETGMSVSEAHANTTLLNNELVFDVPLKEFDGRLTDIFRAGKNTLEETGANTLYISIGMLDWKEALDSESTLKAPLILVPITLKRGAVGAGIKLVRHDDETIFNPTLLQKLMLDFEINLPFSDGQLPTDESGVDVSTILQQVRMAVADLKGFEVRTDCFLGNFSFTKYVMWKDLTSRVDDLSKSQIVNHLINNTGQAFIDGAKSISPSDLDTLYSPQSLFTPLIADSSQLAVVCTATNGKNIVVEGPPGTGKSQTITNMISHYLANDKTVLFVAEKMAALEVVHKRLTSLGLADFCLELHSSKAKKSEIAKEFVQTLNISQHNLQSDWLKEAEKLSVIRNQLTDLVNVLHREHRNGLSVFDSMGSCIGNSDRIPAQFNWADADTHSNAELESLYELVAEMSALARHLGNIGGHPLSEIGQTKWTPSWQDDLIKQCESIESAIVNLKLSISDFSKLLNVDVQTLSFNDLISLDQLAEILMQSCEIPFQSVSFADNQIIRKQLNDLIAHGINRNDIWTKFEESYVPDLKSISAEKLQSEWRVSNQYFILKRWISKRKITSQIKQFNLTNQRLANEEIDEFLIELRKLNEEDIFAHENRDIGKKVLGEEFKGITTDWNAAKKYLTWMESFSNVTHKLCITQSEELIQKRSHLLNLINKQPEMFSVNSNYFKVAAQLRNSFRDFANNWHELSLFASPRKALCNGENSPGILISSSSMVASWKRAKTQLQPWCVWQLNKTKSSSLGLQGLVNSVEAGEVSLDDLVPFFEFSYKNWWVKKIIDNEALLSNFSGATHEHKIFEFKKIDANFQKLTQEYIVAKLRGKIPRENEIKGELSSEIAFLRREAQKQRQHKSIRQVINQAKQTLPRVKPCLLMSPLSVAQYLDAGHPQFDVVIFDEASQIPTWDAVGAIARGKQLVCVGDPKQLPPTNFFNAADSDGVVNEDDIEEMESILDECLSIGMMTCTLDWHYRSKSEGLITFSNMQYYENRLITFPSPVTEDQSVTFVDIGGIYDAGKSRTNRKEADAIVDAVVEHYLSGKGKSHSVGVITFNAPQQSLIEKLIDAKRMEIPKFEIAISDSQVEPYFVKNLENVQGDERDVILFSITFGKDINGKTSMNFGPMNKEGGHRRLNVAASRARYQVKIFSSLRPEHIDLSRTKARGVADLKAYLDFAINGPRVLAKQALPTGREPDSPFEVAVINKLRDNGWEVHPQVGVSGYRLDLAVVNPHARGRYLLGVECDGATYHSAANARDRDRLRQMILEGLGWNIHRIWSTDWWINPEIPMKKLLDKLNQLEQIAAADNDN</sequence>
<dbReference type="FunFam" id="3.40.50.300:FF:002063">
    <property type="entry name" value="DNA helicase related protein"/>
    <property type="match status" value="1"/>
</dbReference>
<reference evidence="4 5" key="1">
    <citation type="submission" date="2018-02" db="EMBL/GenBank/DDBJ databases">
        <title>Solimicrobium silvestre gen. nov., sp. nov., isolated from alpine forest soil.</title>
        <authorList>
            <person name="Margesin R."/>
            <person name="Albuquerque L."/>
            <person name="Zhang D.-C."/>
            <person name="Froufe H.J.C."/>
            <person name="Severino R."/>
            <person name="Roxo I."/>
            <person name="Egas C."/>
            <person name="Da Costa M.S."/>
        </authorList>
    </citation>
    <scope>NUCLEOTIDE SEQUENCE [LARGE SCALE GENOMIC DNA]</scope>
    <source>
        <strain evidence="4 5">S20-91</strain>
    </source>
</reference>
<dbReference type="SUPFAM" id="SSF52540">
    <property type="entry name" value="P-loop containing nucleoside triphosphate hydrolases"/>
    <property type="match status" value="1"/>
</dbReference>
<feature type="domain" description="Restriction endonuclease type II-like" evidence="3">
    <location>
        <begin position="1656"/>
        <end position="1753"/>
    </location>
</feature>
<dbReference type="InterPro" id="IPR025103">
    <property type="entry name" value="DUF4011"/>
</dbReference>
<dbReference type="InterPro" id="IPR027417">
    <property type="entry name" value="P-loop_NTPase"/>
</dbReference>
<dbReference type="PANTHER" id="PTHR10887">
    <property type="entry name" value="DNA2/NAM7 HELICASE FAMILY"/>
    <property type="match status" value="1"/>
</dbReference>
<dbReference type="Gene3D" id="3.40.960.10">
    <property type="entry name" value="VSR Endonuclease"/>
    <property type="match status" value="1"/>
</dbReference>
<dbReference type="Gene3D" id="3.40.50.300">
    <property type="entry name" value="P-loop containing nucleotide triphosphate hydrolases"/>
    <property type="match status" value="3"/>
</dbReference>
<organism evidence="4 5">
    <name type="scientific">Solimicrobium silvestre</name>
    <dbReference type="NCBI Taxonomy" id="2099400"/>
    <lineage>
        <taxon>Bacteria</taxon>
        <taxon>Pseudomonadati</taxon>
        <taxon>Pseudomonadota</taxon>
        <taxon>Betaproteobacteria</taxon>
        <taxon>Burkholderiales</taxon>
        <taxon>Oxalobacteraceae</taxon>
        <taxon>Solimicrobium</taxon>
    </lineage>
</organism>
<dbReference type="PANTHER" id="PTHR10887:SF495">
    <property type="entry name" value="HELICASE SENATAXIN ISOFORM X1-RELATED"/>
    <property type="match status" value="1"/>
</dbReference>
<dbReference type="OrthoDB" id="9757917at2"/>
<dbReference type="GO" id="GO:0004386">
    <property type="term" value="F:helicase activity"/>
    <property type="evidence" value="ECO:0007669"/>
    <property type="project" value="InterPro"/>
</dbReference>
<accession>A0A2S9GSN1</accession>
<evidence type="ECO:0000313" key="5">
    <source>
        <dbReference type="Proteomes" id="UP000237839"/>
    </source>
</evidence>
<dbReference type="SUPFAM" id="SSF52980">
    <property type="entry name" value="Restriction endonuclease-like"/>
    <property type="match status" value="1"/>
</dbReference>
<dbReference type="Pfam" id="PF13195">
    <property type="entry name" value="DUF4011"/>
    <property type="match status" value="1"/>
</dbReference>
<dbReference type="CDD" id="cd18808">
    <property type="entry name" value="SF1_C_Upf1"/>
    <property type="match status" value="1"/>
</dbReference>
<name>A0A2S9GSN1_9BURK</name>
<dbReference type="InterPro" id="IPR047187">
    <property type="entry name" value="SF1_C_Upf1"/>
</dbReference>
<dbReference type="Pfam" id="PF13086">
    <property type="entry name" value="AAA_11"/>
    <property type="match status" value="2"/>
</dbReference>
<comment type="caution">
    <text evidence="4">The sequence shown here is derived from an EMBL/GenBank/DDBJ whole genome shotgun (WGS) entry which is preliminary data.</text>
</comment>
<evidence type="ECO:0000313" key="4">
    <source>
        <dbReference type="EMBL" id="PRC90729.1"/>
    </source>
</evidence>
<feature type="domain" description="DNA2/NAM7 helicase helicase" evidence="1">
    <location>
        <begin position="1303"/>
        <end position="1391"/>
    </location>
</feature>
<dbReference type="InterPro" id="IPR041677">
    <property type="entry name" value="DNA2/NAM7_AAA_11"/>
</dbReference>
<dbReference type="Pfam" id="PF13087">
    <property type="entry name" value="AAA_12"/>
    <property type="match status" value="1"/>
</dbReference>
<dbReference type="Proteomes" id="UP000237839">
    <property type="component" value="Unassembled WGS sequence"/>
</dbReference>
<protein>
    <recommendedName>
        <fullName evidence="6">AAA domain</fullName>
    </recommendedName>
</protein>
<feature type="domain" description="DNA2/NAM7 helicase helicase" evidence="1">
    <location>
        <begin position="693"/>
        <end position="767"/>
    </location>
</feature>
<dbReference type="InterPro" id="IPR041679">
    <property type="entry name" value="DNA2/NAM7-like_C"/>
</dbReference>
<dbReference type="InterPro" id="IPR011335">
    <property type="entry name" value="Restrct_endonuc-II-like"/>
</dbReference>
<evidence type="ECO:0000259" key="2">
    <source>
        <dbReference type="Pfam" id="PF13087"/>
    </source>
</evidence>
<dbReference type="EMBL" id="PUGF01000037">
    <property type="protein sequence ID" value="PRC90729.1"/>
    <property type="molecule type" value="Genomic_DNA"/>
</dbReference>
<feature type="domain" description="DNA2/NAM7 helicase-like C-terminal" evidence="2">
    <location>
        <begin position="1413"/>
        <end position="1607"/>
    </location>
</feature>
<evidence type="ECO:0000259" key="1">
    <source>
        <dbReference type="Pfam" id="PF13086"/>
    </source>
</evidence>
<dbReference type="InterPro" id="IPR045055">
    <property type="entry name" value="DNA2/NAM7-like"/>
</dbReference>
<gene>
    <name evidence="4" type="ORF">S2091_4555</name>
</gene>
<evidence type="ECO:0000259" key="3">
    <source>
        <dbReference type="Pfam" id="PF18741"/>
    </source>
</evidence>
<dbReference type="InterPro" id="IPR049468">
    <property type="entry name" value="Restrct_endonuc-II-like_dom"/>
</dbReference>
<dbReference type="FunFam" id="3.40.960.10:FF:000002">
    <property type="entry name" value="DNA helicase related protein"/>
    <property type="match status" value="1"/>
</dbReference>
<keyword evidence="5" id="KW-1185">Reference proteome</keyword>
<proteinExistence type="predicted"/>
<dbReference type="Pfam" id="PF18741">
    <property type="entry name" value="MTES_1575"/>
    <property type="match status" value="1"/>
</dbReference>
<dbReference type="RefSeq" id="WP_105534280.1">
    <property type="nucleotide sequence ID" value="NZ_PUGF01000037.1"/>
</dbReference>